<proteinExistence type="predicted"/>
<evidence type="ECO:0000313" key="3">
    <source>
        <dbReference type="Proteomes" id="UP001422074"/>
    </source>
</evidence>
<feature type="domain" description="DUF6314" evidence="1">
    <location>
        <begin position="8"/>
        <end position="139"/>
    </location>
</feature>
<evidence type="ECO:0000259" key="1">
    <source>
        <dbReference type="Pfam" id="PF19834"/>
    </source>
</evidence>
<name>A0ABU9WVV7_9MICC</name>
<dbReference type="Proteomes" id="UP001422074">
    <property type="component" value="Unassembled WGS sequence"/>
</dbReference>
<evidence type="ECO:0000313" key="2">
    <source>
        <dbReference type="EMBL" id="MEN2743298.1"/>
    </source>
</evidence>
<keyword evidence="3" id="KW-1185">Reference proteome</keyword>
<dbReference type="EMBL" id="JBDFRB010000001">
    <property type="protein sequence ID" value="MEN2743298.1"/>
    <property type="molecule type" value="Genomic_DNA"/>
</dbReference>
<dbReference type="Pfam" id="PF19834">
    <property type="entry name" value="DUF6314"/>
    <property type="match status" value="1"/>
</dbReference>
<comment type="caution">
    <text evidence="2">The sequence shown here is derived from an EMBL/GenBank/DDBJ whole genome shotgun (WGS) entry which is preliminary data.</text>
</comment>
<accession>A0ABU9WVV7</accession>
<protein>
    <submittedName>
        <fullName evidence="2">DUF6314 family protein</fullName>
    </submittedName>
</protein>
<sequence>MPDLRTYLRGTWALQRRLTDRASGTVGTFTGTVAFTDTPDGGLLQRESGTMRWGSHEGPAAREYVWSQTDEPSAMEVSFPDGRPFHRADLGTGSAGAAHWCSPDDYRVTYEALGPDSLRWVWDVHGPAKDLLLESELHRR</sequence>
<dbReference type="InterPro" id="IPR045632">
    <property type="entry name" value="DUF6314"/>
</dbReference>
<dbReference type="RefSeq" id="WP_345882782.1">
    <property type="nucleotide sequence ID" value="NZ_JBDFRB010000001.1"/>
</dbReference>
<reference evidence="2 3" key="1">
    <citation type="submission" date="2024-05" db="EMBL/GenBank/DDBJ databases">
        <title>Sinomonas sp. nov., isolated from a waste landfill.</title>
        <authorList>
            <person name="Zhao Y."/>
        </authorList>
    </citation>
    <scope>NUCLEOTIDE SEQUENCE [LARGE SCALE GENOMIC DNA]</scope>
    <source>
        <strain evidence="2 3">CCTCC AB2014300</strain>
    </source>
</reference>
<organism evidence="2 3">
    <name type="scientific">Sinomonas halotolerans</name>
    <dbReference type="NCBI Taxonomy" id="1644133"/>
    <lineage>
        <taxon>Bacteria</taxon>
        <taxon>Bacillati</taxon>
        <taxon>Actinomycetota</taxon>
        <taxon>Actinomycetes</taxon>
        <taxon>Micrococcales</taxon>
        <taxon>Micrococcaceae</taxon>
        <taxon>Sinomonas</taxon>
    </lineage>
</organism>
<gene>
    <name evidence="2" type="ORF">ABCQ75_01930</name>
</gene>